<evidence type="ECO:0000256" key="1">
    <source>
        <dbReference type="SAM" id="MobiDB-lite"/>
    </source>
</evidence>
<dbReference type="Proteomes" id="UP000054695">
    <property type="component" value="Unassembled WGS sequence"/>
</dbReference>
<feature type="region of interest" description="Disordered" evidence="1">
    <location>
        <begin position="339"/>
        <end position="367"/>
    </location>
</feature>
<dbReference type="PATRIC" id="fig|447.4.peg.623"/>
<dbReference type="PANTHER" id="PTHR40446">
    <property type="entry name" value="N-ACETYLGLUCOSAMINE-1-PHOSPHODIESTER ALPHA-N-ACETYLGLUCOSAMINIDASE"/>
    <property type="match status" value="1"/>
</dbReference>
<keyword evidence="4" id="KW-1185">Reference proteome</keyword>
<dbReference type="STRING" id="447.Lboz_0577"/>
<dbReference type="AlphaFoldDB" id="A0A0W0RZM6"/>
<reference evidence="3 4" key="1">
    <citation type="submission" date="2015-11" db="EMBL/GenBank/DDBJ databases">
        <title>Genomic analysis of 38 Legionella species identifies large and diverse effector repertoires.</title>
        <authorList>
            <person name="Burstein D."/>
            <person name="Amaro F."/>
            <person name="Zusman T."/>
            <person name="Lifshitz Z."/>
            <person name="Cohen O."/>
            <person name="Gilbert J.A."/>
            <person name="Pupko T."/>
            <person name="Shuman H.A."/>
            <person name="Segal G."/>
        </authorList>
    </citation>
    <scope>NUCLEOTIDE SEQUENCE [LARGE SCALE GENOMIC DNA]</scope>
    <source>
        <strain evidence="3 4">WIGA</strain>
    </source>
</reference>
<sequence>MHYSEEHPVFSKPLNTKTDKVNEKIAGITRATEVQDIRSLPNFDEILSKNPYREKVQGYYVEIPLSQYETFVPNAPKFPDRYGNNYTGGQFDAPLFTLKEWRDNWTEAYPDPSSDKPDLLVNANWFNVWTTGVPNVGEKINPRTQPRTFLVGLSVSHGELVSTYKVLDQNNVGLDTIVFDAARKKASIMAHTDIEPALETNPNFYDDKNAVSGFIILRDETRLKTPDLNNNHANRLPRTGVGYKNNGNNIVVMVIHNPDRNCGVTAEEFADLFAALGCTHAINLDNSGSVELYYHGLGGLGKKMVTVQTKTCDAGTTTERPKPNCLGFKNVSRHTLFAKDDSDIPARKQPSSDVEKPSAQTDDEITYSYYIKR</sequence>
<accession>A0A0W0RZM6</accession>
<evidence type="ECO:0000313" key="4">
    <source>
        <dbReference type="Proteomes" id="UP000054695"/>
    </source>
</evidence>
<name>A0A0W0RZM6_LEGBO</name>
<dbReference type="PANTHER" id="PTHR40446:SF2">
    <property type="entry name" value="N-ACETYLGLUCOSAMINE-1-PHOSPHODIESTER ALPHA-N-ACETYLGLUCOSAMINIDASE"/>
    <property type="match status" value="1"/>
</dbReference>
<evidence type="ECO:0000313" key="3">
    <source>
        <dbReference type="EMBL" id="KTC76507.1"/>
    </source>
</evidence>
<feature type="domain" description="Phosphodiester glycosidase" evidence="2">
    <location>
        <begin position="197"/>
        <end position="328"/>
    </location>
</feature>
<comment type="caution">
    <text evidence="3">The sequence shown here is derived from an EMBL/GenBank/DDBJ whole genome shotgun (WGS) entry which is preliminary data.</text>
</comment>
<protein>
    <recommendedName>
        <fullName evidence="2">Phosphodiester glycosidase domain-containing protein</fullName>
    </recommendedName>
</protein>
<gene>
    <name evidence="3" type="ORF">Lboz_0577</name>
</gene>
<dbReference type="Pfam" id="PF09992">
    <property type="entry name" value="NAGPA"/>
    <property type="match status" value="1"/>
</dbReference>
<dbReference type="InterPro" id="IPR018711">
    <property type="entry name" value="NAGPA"/>
</dbReference>
<dbReference type="OrthoDB" id="9809781at2"/>
<evidence type="ECO:0000259" key="2">
    <source>
        <dbReference type="Pfam" id="PF09992"/>
    </source>
</evidence>
<proteinExistence type="predicted"/>
<dbReference type="EMBL" id="LNXU01000004">
    <property type="protein sequence ID" value="KTC76507.1"/>
    <property type="molecule type" value="Genomic_DNA"/>
</dbReference>
<organism evidence="3 4">
    <name type="scientific">Legionella bozemanae</name>
    <name type="common">Fluoribacter bozemanae</name>
    <dbReference type="NCBI Taxonomy" id="447"/>
    <lineage>
        <taxon>Bacteria</taxon>
        <taxon>Pseudomonadati</taxon>
        <taxon>Pseudomonadota</taxon>
        <taxon>Gammaproteobacteria</taxon>
        <taxon>Legionellales</taxon>
        <taxon>Legionellaceae</taxon>
        <taxon>Legionella</taxon>
    </lineage>
</organism>